<dbReference type="GO" id="GO:0046872">
    <property type="term" value="F:metal ion binding"/>
    <property type="evidence" value="ECO:0007669"/>
    <property type="project" value="UniProtKB-KW"/>
</dbReference>
<feature type="region of interest" description="Disordered" evidence="3">
    <location>
        <begin position="19"/>
        <end position="42"/>
    </location>
</feature>
<feature type="compositionally biased region" description="Basic and acidic residues" evidence="3">
    <location>
        <begin position="555"/>
        <end position="570"/>
    </location>
</feature>
<dbReference type="PROSITE" id="PS50143">
    <property type="entry name" value="BIR_REPEAT_2"/>
    <property type="match status" value="2"/>
</dbReference>
<evidence type="ECO:0000256" key="3">
    <source>
        <dbReference type="SAM" id="MobiDB-lite"/>
    </source>
</evidence>
<gene>
    <name evidence="4" type="ORF">FE257_006000</name>
</gene>
<dbReference type="InterPro" id="IPR051190">
    <property type="entry name" value="Baculoviral_IAP"/>
</dbReference>
<feature type="compositionally biased region" description="Basic residues" evidence="3">
    <location>
        <begin position="325"/>
        <end position="335"/>
    </location>
</feature>
<dbReference type="CDD" id="cd00022">
    <property type="entry name" value="BIR"/>
    <property type="match status" value="2"/>
</dbReference>
<organism evidence="4 5">
    <name type="scientific">Aspergillus nanangensis</name>
    <dbReference type="NCBI Taxonomy" id="2582783"/>
    <lineage>
        <taxon>Eukaryota</taxon>
        <taxon>Fungi</taxon>
        <taxon>Dikarya</taxon>
        <taxon>Ascomycota</taxon>
        <taxon>Pezizomycotina</taxon>
        <taxon>Eurotiomycetes</taxon>
        <taxon>Eurotiomycetidae</taxon>
        <taxon>Eurotiales</taxon>
        <taxon>Aspergillaceae</taxon>
        <taxon>Aspergillus</taxon>
        <taxon>Aspergillus subgen. Circumdati</taxon>
    </lineage>
</organism>
<feature type="compositionally biased region" description="Basic and acidic residues" evidence="3">
    <location>
        <begin position="653"/>
        <end position="666"/>
    </location>
</feature>
<feature type="compositionally biased region" description="Basic residues" evidence="3">
    <location>
        <begin position="371"/>
        <end position="381"/>
    </location>
</feature>
<evidence type="ECO:0000313" key="5">
    <source>
        <dbReference type="Proteomes" id="UP001194746"/>
    </source>
</evidence>
<dbReference type="EMBL" id="VCAU01000027">
    <property type="protein sequence ID" value="KAF9890334.1"/>
    <property type="molecule type" value="Genomic_DNA"/>
</dbReference>
<evidence type="ECO:0000256" key="1">
    <source>
        <dbReference type="ARBA" id="ARBA00022723"/>
    </source>
</evidence>
<feature type="compositionally biased region" description="Basic residues" evidence="3">
    <location>
        <begin position="427"/>
        <end position="440"/>
    </location>
</feature>
<feature type="compositionally biased region" description="Acidic residues" evidence="3">
    <location>
        <begin position="445"/>
        <end position="455"/>
    </location>
</feature>
<dbReference type="Proteomes" id="UP001194746">
    <property type="component" value="Unassembled WGS sequence"/>
</dbReference>
<accession>A0AAD4CPL8</accession>
<feature type="region of interest" description="Disordered" evidence="3">
    <location>
        <begin position="201"/>
        <end position="722"/>
    </location>
</feature>
<keyword evidence="5" id="KW-1185">Reference proteome</keyword>
<evidence type="ECO:0000313" key="4">
    <source>
        <dbReference type="EMBL" id="KAF9890334.1"/>
    </source>
</evidence>
<feature type="compositionally biased region" description="Basic and acidic residues" evidence="3">
    <location>
        <begin position="410"/>
        <end position="426"/>
    </location>
</feature>
<sequence>MPQDMETFAARLASFDRVLHPEKRRSSSAKTAKPITWPHSSPSPAELAHAGFFYNPYETNPDNTTCFMCRRALDGWEEEDNPTTEHLKHAKDCGWAIMMDIQQHSSNPSEIEDPTCDTIRDARLATFGTQWPHDGKEEWVCSSEKMVEGGWYFCPTEESNDLASCAYCKLSLDGWEPQDDPFDEHYRRSSSCSFFVYAQPPGKKVKGKKGRAKKTRTSKTSRLSTQSTASEAPASDLDEMMDQSIMSQTSTKAKGAKKSTKSKPKTSKSKKEDPVETDDQMDLDELEPPTEEPSKPKRTTRGKKRASEDMEQEDPGTHNANMPRRPGRPAKKRATNTRSNIQQERDQDSEIIEVPHQEEKFDEEEPSKSRSVPKKSGRGRKPSNASTAKMASSSHLPQESEQETALESDLETREEAPVDPKPETKKKQPSTKSKSKKKQKAAPEPVDDDLEDELAVDINPEPRLSVATDVEEPSSQKATASTEIGKGKASSYSEVEQNSHGYQGQSDVDSDQDKDSKSPRRESFNSVEIQRVEPEADLGAEPAEKATKKNSKKKSSAEKTKKPKKAERASPEPSVLEEPLADYEKPRSQSKEQEIPEENLPGQDKPETAQEQTGEPSSARRRSSKVPPKTAQRYSDLPQEKLYAQSLAGSRSSDGHDVSGDNKLSAKDVSPLPSAQSSDAENHPPSTRPTPRAPLVSPAKQQSARVPLAPNTPSPSKRNANMGGINTKHPWNPIDIDELILANPGDAENLDFSSALKNIKGDLSSPERKMTVEEWIRWNAKNGEEKLRRECERLVGHFESEGARAMRVLEGIECID</sequence>
<feature type="compositionally biased region" description="Basic and acidic residues" evidence="3">
    <location>
        <begin position="343"/>
        <end position="359"/>
    </location>
</feature>
<feature type="compositionally biased region" description="Basic residues" evidence="3">
    <location>
        <begin position="203"/>
        <end position="219"/>
    </location>
</feature>
<dbReference type="PANTHER" id="PTHR46771">
    <property type="entry name" value="DETERIN"/>
    <property type="match status" value="1"/>
</dbReference>
<feature type="compositionally biased region" description="Acidic residues" evidence="3">
    <location>
        <begin position="275"/>
        <end position="290"/>
    </location>
</feature>
<dbReference type="SUPFAM" id="SSF57924">
    <property type="entry name" value="Inhibitor of apoptosis (IAP) repeat"/>
    <property type="match status" value="2"/>
</dbReference>
<feature type="compositionally biased region" description="Basic and acidic residues" evidence="3">
    <location>
        <begin position="511"/>
        <end position="523"/>
    </location>
</feature>
<evidence type="ECO:0000256" key="2">
    <source>
        <dbReference type="ARBA" id="ARBA00022833"/>
    </source>
</evidence>
<feature type="compositionally biased region" description="Acidic residues" evidence="3">
    <location>
        <begin position="400"/>
        <end position="409"/>
    </location>
</feature>
<comment type="caution">
    <text evidence="4">The sequence shown here is derived from an EMBL/GenBank/DDBJ whole genome shotgun (WGS) entry which is preliminary data.</text>
</comment>
<reference evidence="4" key="2">
    <citation type="submission" date="2020-02" db="EMBL/GenBank/DDBJ databases">
        <authorList>
            <person name="Gilchrist C.L.M."/>
            <person name="Chooi Y.-H."/>
        </authorList>
    </citation>
    <scope>NUCLEOTIDE SEQUENCE</scope>
    <source>
        <strain evidence="4">MST-FP2251</strain>
    </source>
</reference>
<name>A0AAD4CPL8_ASPNN</name>
<dbReference type="InterPro" id="IPR001370">
    <property type="entry name" value="BIR_rpt"/>
</dbReference>
<keyword evidence="1" id="KW-0479">Metal-binding</keyword>
<dbReference type="PANTHER" id="PTHR46771:SF5">
    <property type="entry name" value="DETERIN"/>
    <property type="match status" value="1"/>
</dbReference>
<keyword evidence="2" id="KW-0862">Zinc</keyword>
<evidence type="ECO:0008006" key="6">
    <source>
        <dbReference type="Google" id="ProtNLM"/>
    </source>
</evidence>
<dbReference type="AlphaFoldDB" id="A0AAD4CPL8"/>
<feature type="compositionally biased region" description="Polar residues" evidence="3">
    <location>
        <begin position="490"/>
        <end position="504"/>
    </location>
</feature>
<feature type="compositionally biased region" description="Basic residues" evidence="3">
    <location>
        <begin position="254"/>
        <end position="268"/>
    </location>
</feature>
<feature type="compositionally biased region" description="Polar residues" evidence="3">
    <location>
        <begin position="383"/>
        <end position="399"/>
    </location>
</feature>
<protein>
    <recommendedName>
        <fullName evidence="6">Chromosome segregation protein BIR1</fullName>
    </recommendedName>
</protein>
<proteinExistence type="predicted"/>
<dbReference type="SMART" id="SM00238">
    <property type="entry name" value="BIR"/>
    <property type="match status" value="2"/>
</dbReference>
<dbReference type="Pfam" id="PF00653">
    <property type="entry name" value="BIR"/>
    <property type="match status" value="2"/>
</dbReference>
<reference evidence="4" key="1">
    <citation type="journal article" date="2019" name="Beilstein J. Org. Chem.">
        <title>Nanangenines: drimane sesquiterpenoids as the dominant metabolite cohort of a novel Australian fungus, Aspergillus nanangensis.</title>
        <authorList>
            <person name="Lacey H.J."/>
            <person name="Gilchrist C.L.M."/>
            <person name="Crombie A."/>
            <person name="Kalaitzis J.A."/>
            <person name="Vuong D."/>
            <person name="Rutledge P.J."/>
            <person name="Turner P."/>
            <person name="Pitt J.I."/>
            <person name="Lacey E."/>
            <person name="Chooi Y.H."/>
            <person name="Piggott A.M."/>
        </authorList>
    </citation>
    <scope>NUCLEOTIDE SEQUENCE</scope>
    <source>
        <strain evidence="4">MST-FP2251</strain>
    </source>
</reference>
<dbReference type="Gene3D" id="1.10.1170.10">
    <property type="entry name" value="Inhibitor Of Apoptosis Protein (2mihbC-IAP-1), Chain A"/>
    <property type="match status" value="2"/>
</dbReference>
<feature type="compositionally biased region" description="Polar residues" evidence="3">
    <location>
        <begin position="473"/>
        <end position="482"/>
    </location>
</feature>
<feature type="compositionally biased region" description="Basic and acidic residues" evidence="3">
    <location>
        <begin position="582"/>
        <end position="594"/>
    </location>
</feature>